<name>A0A643FD34_IDEDE</name>
<reference evidence="1 2" key="1">
    <citation type="submission" date="2019-09" db="EMBL/GenBank/DDBJ databases">
        <title>Draft genome sequences of 48 bacterial type strains from the CCUG.</title>
        <authorList>
            <person name="Tunovic T."/>
            <person name="Pineiro-Iglesias B."/>
            <person name="Unosson C."/>
            <person name="Inganas E."/>
            <person name="Ohlen M."/>
            <person name="Cardew S."/>
            <person name="Jensie-Markopoulos S."/>
            <person name="Salva-Serra F."/>
            <person name="Jaen-Luchoro D."/>
            <person name="Karlsson R."/>
            <person name="Svensson-Stadler L."/>
            <person name="Chun J."/>
            <person name="Moore E."/>
        </authorList>
    </citation>
    <scope>NUCLEOTIDE SEQUENCE [LARGE SCALE GENOMIC DNA]</scope>
    <source>
        <strain evidence="1 2">CCUG 30977</strain>
    </source>
</reference>
<gene>
    <name evidence="1" type="ORF">F7Q92_12810</name>
</gene>
<organism evidence="1 2">
    <name type="scientific">Ideonella dechloratans</name>
    <dbReference type="NCBI Taxonomy" id="36863"/>
    <lineage>
        <taxon>Bacteria</taxon>
        <taxon>Pseudomonadati</taxon>
        <taxon>Pseudomonadota</taxon>
        <taxon>Betaproteobacteria</taxon>
        <taxon>Burkholderiales</taxon>
        <taxon>Sphaerotilaceae</taxon>
        <taxon>Ideonella</taxon>
    </lineage>
</organism>
<proteinExistence type="predicted"/>
<dbReference type="Proteomes" id="UP000430120">
    <property type="component" value="Unassembled WGS sequence"/>
</dbReference>
<dbReference type="AlphaFoldDB" id="A0A643FD34"/>
<sequence length="95" mass="10686">MMLHDRTPTVSRLRTTLDQWSTGVLPADVVCARFRLAALEWNGLPERYESVLERLLQPLDTAAMLGDEGCGFSRADLAQALQQWLDHASQLPARH</sequence>
<dbReference type="OrthoDB" id="8966078at2"/>
<evidence type="ECO:0000313" key="2">
    <source>
        <dbReference type="Proteomes" id="UP000430120"/>
    </source>
</evidence>
<accession>A0A643FD34</accession>
<keyword evidence="2" id="KW-1185">Reference proteome</keyword>
<dbReference type="RefSeq" id="WP_151124522.1">
    <property type="nucleotide sequence ID" value="NZ_CP088081.1"/>
</dbReference>
<dbReference type="EMBL" id="VZPB01000029">
    <property type="protein sequence ID" value="KAB0580810.1"/>
    <property type="molecule type" value="Genomic_DNA"/>
</dbReference>
<comment type="caution">
    <text evidence="1">The sequence shown here is derived from an EMBL/GenBank/DDBJ whole genome shotgun (WGS) entry which is preliminary data.</text>
</comment>
<evidence type="ECO:0000313" key="1">
    <source>
        <dbReference type="EMBL" id="KAB0580810.1"/>
    </source>
</evidence>
<protein>
    <submittedName>
        <fullName evidence="1">Uncharacterized protein</fullName>
    </submittedName>
</protein>